<dbReference type="RefSeq" id="WP_380189977.1">
    <property type="nucleotide sequence ID" value="NZ_JBHTBQ010000044.1"/>
</dbReference>
<feature type="compositionally biased region" description="Basic and acidic residues" evidence="1">
    <location>
        <begin position="527"/>
        <end position="547"/>
    </location>
</feature>
<evidence type="ECO:0000313" key="2">
    <source>
        <dbReference type="EMBL" id="MFC7422132.1"/>
    </source>
</evidence>
<reference evidence="3" key="1">
    <citation type="journal article" date="2019" name="Int. J. Syst. Evol. Microbiol.">
        <title>The Global Catalogue of Microorganisms (GCM) 10K type strain sequencing project: providing services to taxonomists for standard genome sequencing and annotation.</title>
        <authorList>
            <consortium name="The Broad Institute Genomics Platform"/>
            <consortium name="The Broad Institute Genome Sequencing Center for Infectious Disease"/>
            <person name="Wu L."/>
            <person name="Ma J."/>
        </authorList>
    </citation>
    <scope>NUCLEOTIDE SEQUENCE [LARGE SCALE GENOMIC DNA]</scope>
    <source>
        <strain evidence="3">CCUG 62945</strain>
    </source>
</reference>
<dbReference type="Proteomes" id="UP001596473">
    <property type="component" value="Unassembled WGS sequence"/>
</dbReference>
<comment type="caution">
    <text evidence="2">The sequence shown here is derived from an EMBL/GenBank/DDBJ whole genome shotgun (WGS) entry which is preliminary data.</text>
</comment>
<dbReference type="EMBL" id="JBHTBQ010000044">
    <property type="protein sequence ID" value="MFC7422132.1"/>
    <property type="molecule type" value="Genomic_DNA"/>
</dbReference>
<evidence type="ECO:0000256" key="1">
    <source>
        <dbReference type="SAM" id="MobiDB-lite"/>
    </source>
</evidence>
<keyword evidence="3" id="KW-1185">Reference proteome</keyword>
<sequence length="559" mass="61983">MSLGDDISKFCKDLILGDFEQQPGNAAMVIGGLISLIPVVDQVMDVRDVSGMIYRINRKGTKNCSKDDWVDLALAAFGCIPEVGSLFKTIIKPLWKSRKALKGALRGQAFLESMLGKGKGAAIKFMKTFNWAGNTQLAIQQTMLALDLCDQLLGQLATPHWWLPADVEGLAHDLRPQLKKIRGPLKTGVQEGSKALQEFVTELLGEDGYRVAQQLANVAVGSTTGHKKSGASNKHSPAPTQQKPHKPVADKNVQDAKKKPSGHDNTTRVTKAVWAEIGMRYKALVGEHMAHYYHMAKVKAEWQQHGARTGTWLGEAKLVSEAGHEETPTELFPEHLARVNQNGVDGLWSLGNEVYHFVEAKAYESAGRLFGAGAKEIREQKEKIPPPAGMDERQMTLWFMLGQPNKGLQMSENWLEKTVAPKMIEGLNEKNRDHRWIYVFFAIPGHSKPPKEYIGLKLGSNLNQRLADGILEHIEVSAEVGLRMLSGGDVYEMALHDKHKAKHNYSDVFTADEIDSVSERYNVEKKLAIEKEAKDPTKKTPKIDKKPPPAGKSRRGKNS</sequence>
<feature type="compositionally biased region" description="Polar residues" evidence="1">
    <location>
        <begin position="221"/>
        <end position="242"/>
    </location>
</feature>
<proteinExistence type="predicted"/>
<protein>
    <submittedName>
        <fullName evidence="2">Uncharacterized protein</fullName>
    </submittedName>
</protein>
<gene>
    <name evidence="2" type="ORF">ACFQNF_19925</name>
</gene>
<evidence type="ECO:0000313" key="3">
    <source>
        <dbReference type="Proteomes" id="UP001596473"/>
    </source>
</evidence>
<organism evidence="2 3">
    <name type="scientific">Iodobacter arcticus</name>
    <dbReference type="NCBI Taxonomy" id="590593"/>
    <lineage>
        <taxon>Bacteria</taxon>
        <taxon>Pseudomonadati</taxon>
        <taxon>Pseudomonadota</taxon>
        <taxon>Betaproteobacteria</taxon>
        <taxon>Neisseriales</taxon>
        <taxon>Chitinibacteraceae</taxon>
        <taxon>Iodobacter</taxon>
    </lineage>
</organism>
<feature type="region of interest" description="Disordered" evidence="1">
    <location>
        <begin position="527"/>
        <end position="559"/>
    </location>
</feature>
<feature type="compositionally biased region" description="Basic and acidic residues" evidence="1">
    <location>
        <begin position="247"/>
        <end position="266"/>
    </location>
</feature>
<dbReference type="InterPro" id="IPR049802">
    <property type="entry name" value="RhsC-like_FIX"/>
</dbReference>
<feature type="region of interest" description="Disordered" evidence="1">
    <location>
        <begin position="221"/>
        <end position="266"/>
    </location>
</feature>
<name>A0ABW2R2J2_9NEIS</name>
<dbReference type="CDD" id="cd20746">
    <property type="entry name" value="FIX_Ntox15_NUC_DUF4112_RhsA-like"/>
    <property type="match status" value="1"/>
</dbReference>
<accession>A0ABW2R2J2</accession>